<dbReference type="Pfam" id="PF00069">
    <property type="entry name" value="Pkinase"/>
    <property type="match status" value="1"/>
</dbReference>
<evidence type="ECO:0000256" key="3">
    <source>
        <dbReference type="ARBA" id="ARBA00022777"/>
    </source>
</evidence>
<dbReference type="PROSITE" id="PS50011">
    <property type="entry name" value="PROTEIN_KINASE_DOM"/>
    <property type="match status" value="1"/>
</dbReference>
<dbReference type="GO" id="GO:0005524">
    <property type="term" value="F:ATP binding"/>
    <property type="evidence" value="ECO:0007669"/>
    <property type="project" value="UniProtKB-KW"/>
</dbReference>
<dbReference type="Proteomes" id="UP000886674">
    <property type="component" value="Unassembled WGS sequence"/>
</dbReference>
<dbReference type="Pfam" id="PF13185">
    <property type="entry name" value="GAF_2"/>
    <property type="match status" value="1"/>
</dbReference>
<dbReference type="InterPro" id="IPR003018">
    <property type="entry name" value="GAF"/>
</dbReference>
<feature type="domain" description="HDOD" evidence="6">
    <location>
        <begin position="293"/>
        <end position="488"/>
    </location>
</feature>
<comment type="caution">
    <text evidence="7">The sequence shown here is derived from an EMBL/GenBank/DDBJ whole genome shotgun (WGS) entry which is preliminary data.</text>
</comment>
<evidence type="ECO:0000313" key="8">
    <source>
        <dbReference type="Proteomes" id="UP000886674"/>
    </source>
</evidence>
<keyword evidence="4" id="KW-0067">ATP-binding</keyword>
<dbReference type="InterPro" id="IPR029016">
    <property type="entry name" value="GAF-like_dom_sf"/>
</dbReference>
<dbReference type="PROSITE" id="PS51833">
    <property type="entry name" value="HDOD"/>
    <property type="match status" value="1"/>
</dbReference>
<dbReference type="Pfam" id="PF08668">
    <property type="entry name" value="HDOD"/>
    <property type="match status" value="1"/>
</dbReference>
<gene>
    <name evidence="7" type="ORF">JAY77_15010</name>
</gene>
<dbReference type="SUPFAM" id="SSF56112">
    <property type="entry name" value="Protein kinase-like (PK-like)"/>
    <property type="match status" value="1"/>
</dbReference>
<dbReference type="PROSITE" id="PS00108">
    <property type="entry name" value="PROTEIN_KINASE_ST"/>
    <property type="match status" value="1"/>
</dbReference>
<dbReference type="InterPro" id="IPR000719">
    <property type="entry name" value="Prot_kinase_dom"/>
</dbReference>
<dbReference type="GO" id="GO:0016020">
    <property type="term" value="C:membrane"/>
    <property type="evidence" value="ECO:0007669"/>
    <property type="project" value="TreeGrafter"/>
</dbReference>
<dbReference type="SUPFAM" id="SSF55781">
    <property type="entry name" value="GAF domain-like"/>
    <property type="match status" value="1"/>
</dbReference>
<evidence type="ECO:0000256" key="2">
    <source>
        <dbReference type="ARBA" id="ARBA00022741"/>
    </source>
</evidence>
<dbReference type="SUPFAM" id="SSF109604">
    <property type="entry name" value="HD-domain/PDEase-like"/>
    <property type="match status" value="1"/>
</dbReference>
<dbReference type="Gene3D" id="3.30.200.20">
    <property type="entry name" value="Phosphorylase Kinase, domain 1"/>
    <property type="match status" value="1"/>
</dbReference>
<dbReference type="InterPro" id="IPR011009">
    <property type="entry name" value="Kinase-like_dom_sf"/>
</dbReference>
<dbReference type="Gene3D" id="3.30.450.40">
    <property type="match status" value="1"/>
</dbReference>
<dbReference type="AlphaFoldDB" id="A0A9E4NLF7"/>
<dbReference type="GO" id="GO:0005829">
    <property type="term" value="C:cytosol"/>
    <property type="evidence" value="ECO:0007669"/>
    <property type="project" value="TreeGrafter"/>
</dbReference>
<evidence type="ECO:0000259" key="5">
    <source>
        <dbReference type="PROSITE" id="PS50011"/>
    </source>
</evidence>
<dbReference type="PANTHER" id="PTHR24348">
    <property type="entry name" value="SERINE/THREONINE-PROTEIN KINASE UNC-51-RELATED"/>
    <property type="match status" value="1"/>
</dbReference>
<reference evidence="7" key="1">
    <citation type="journal article" date="2021" name="Proc. Natl. Acad. Sci. U.S.A.">
        <title>Global biogeography of chemosynthetic symbionts reveals both localized and globally distributed symbiont groups. .</title>
        <authorList>
            <person name="Osvatic J.T."/>
            <person name="Wilkins L.G.E."/>
            <person name="Leibrecht L."/>
            <person name="Leray M."/>
            <person name="Zauner S."/>
            <person name="Polzin J."/>
            <person name="Camacho Y."/>
            <person name="Gros O."/>
            <person name="van Gils J.A."/>
            <person name="Eisen J.A."/>
            <person name="Petersen J.M."/>
            <person name="Yuen B."/>
        </authorList>
    </citation>
    <scope>NUCLEOTIDE SEQUENCE</scope>
    <source>
        <strain evidence="7">MAGclacostrist055</strain>
    </source>
</reference>
<dbReference type="InterPro" id="IPR008271">
    <property type="entry name" value="Ser/Thr_kinase_AS"/>
</dbReference>
<evidence type="ECO:0000259" key="6">
    <source>
        <dbReference type="PROSITE" id="PS51833"/>
    </source>
</evidence>
<dbReference type="InterPro" id="IPR013976">
    <property type="entry name" value="HDOD"/>
</dbReference>
<keyword evidence="2" id="KW-0547">Nucleotide-binding</keyword>
<name>A0A9E4NLF7_9GAMM</name>
<accession>A0A9E4NLF7</accession>
<dbReference type="CDD" id="cd14014">
    <property type="entry name" value="STKc_PknB_like"/>
    <property type="match status" value="1"/>
</dbReference>
<dbReference type="Gene3D" id="1.10.510.10">
    <property type="entry name" value="Transferase(Phosphotransferase) domain 1"/>
    <property type="match status" value="1"/>
</dbReference>
<dbReference type="SMART" id="SM00220">
    <property type="entry name" value="S_TKc"/>
    <property type="match status" value="1"/>
</dbReference>
<dbReference type="GO" id="GO:0005776">
    <property type="term" value="C:autophagosome"/>
    <property type="evidence" value="ECO:0007669"/>
    <property type="project" value="TreeGrafter"/>
</dbReference>
<dbReference type="GO" id="GO:0000407">
    <property type="term" value="C:phagophore assembly site"/>
    <property type="evidence" value="ECO:0007669"/>
    <property type="project" value="TreeGrafter"/>
</dbReference>
<evidence type="ECO:0000256" key="4">
    <source>
        <dbReference type="ARBA" id="ARBA00022840"/>
    </source>
</evidence>
<dbReference type="GO" id="GO:0004674">
    <property type="term" value="F:protein serine/threonine kinase activity"/>
    <property type="evidence" value="ECO:0007669"/>
    <property type="project" value="InterPro"/>
</dbReference>
<protein>
    <submittedName>
        <fullName evidence="7">HDOD domain-containing protein</fullName>
    </submittedName>
</protein>
<evidence type="ECO:0000313" key="7">
    <source>
        <dbReference type="EMBL" id="MCG7979441.1"/>
    </source>
</evidence>
<proteinExistence type="predicted"/>
<keyword evidence="1" id="KW-0808">Transferase</keyword>
<keyword evidence="3" id="KW-0418">Kinase</keyword>
<dbReference type="PANTHER" id="PTHR24348:SF22">
    <property type="entry name" value="NON-SPECIFIC SERINE_THREONINE PROTEIN KINASE"/>
    <property type="match status" value="1"/>
</dbReference>
<sequence length="793" mass="87932">MMKPKKIGRFQVGEQLGVGNQGTVYLCHDSQLQRKVAIKLLNKSLQESSFLDEARAASKLQHANIVSIYEAGEHRQIPYLVFEYAEGELLKDLINGEPLEMADALQIFQGLLEGMGQAHKAGIVHRDLKPANIIISEDKVPKIMDFGIARLLSEAKGPDRQLIGTPRYLAPEYIQRGEVGPQADVFALGLILDEMLTGMPVFSGHKQQIVIDAILKLEVKPPSQFNPAVDEKLDRFILKSLEKDPVLRYSDATEMLQAFNEMRGVTGEKLSVEEDASGTVEFLLRRMKRKSDFPALSQSVRSINAMADASNKDVNQMAGVIVKDFALTNKILKVVNSAYYGRFSGRIGTVSRAVVVLGTQAIRSLAASLIFFEHIENKQQAEQLRELVSSAMFRATLAHKVADEIDQKEAEAYFLTGLLNDLGKLLVAFYLPDESQEIDRLIKVDGKEPVAAQHSVLGVSFEKIGIEIAGQWNFPKSLIDSMKHWQGDHKPVNRLERRRLVTAFADDAMAVMVESGLDSKSAMESLAKKYNKGLNITNKQISRFATRSIEEFQEVAKAISSDISDQFIQKLTSKTDNLQSHKGIEKSKPKAMDKDGLSETQILDEEGTQTVQSTASEDNPPAAPEDAETLLMDGLQEVTGMLVGNHSVSEIFNVVLETMYRAVGFQRVVLALLDRKRGEMVGRLGFGSSADEFVKLFHFPTVYSVDVFHGALKNAVDVYIADTTEGKIQADIPEWYKQISSAGSFLLFPLVVKNRAVGLIYADHSSPHGLEIDKKRLNLLKSLRNQIVLAVKS</sequence>
<dbReference type="Gene3D" id="1.10.3210.10">
    <property type="entry name" value="Hypothetical protein af1432"/>
    <property type="match status" value="1"/>
</dbReference>
<dbReference type="EMBL" id="JAEPCR010000067">
    <property type="protein sequence ID" value="MCG7979441.1"/>
    <property type="molecule type" value="Genomic_DNA"/>
</dbReference>
<organism evidence="7 8">
    <name type="scientific">Candidatus Thiodiazotropha taylori</name>
    <dbReference type="NCBI Taxonomy" id="2792791"/>
    <lineage>
        <taxon>Bacteria</taxon>
        <taxon>Pseudomonadati</taxon>
        <taxon>Pseudomonadota</taxon>
        <taxon>Gammaproteobacteria</taxon>
        <taxon>Chromatiales</taxon>
        <taxon>Sedimenticolaceae</taxon>
        <taxon>Candidatus Thiodiazotropha</taxon>
    </lineage>
</organism>
<dbReference type="InterPro" id="IPR045269">
    <property type="entry name" value="Atg1-like"/>
</dbReference>
<feature type="domain" description="Protein kinase" evidence="5">
    <location>
        <begin position="10"/>
        <end position="260"/>
    </location>
</feature>
<evidence type="ECO:0000256" key="1">
    <source>
        <dbReference type="ARBA" id="ARBA00022679"/>
    </source>
</evidence>